<dbReference type="AlphaFoldDB" id="A0AAW0CBR6"/>
<feature type="compositionally biased region" description="Acidic residues" evidence="1">
    <location>
        <begin position="16"/>
        <end position="36"/>
    </location>
</feature>
<evidence type="ECO:0000256" key="1">
    <source>
        <dbReference type="SAM" id="MobiDB-lite"/>
    </source>
</evidence>
<accession>A0AAW0CBR6</accession>
<sequence length="885" mass="98615">MGISCLGKRKRQVQEDPSDAESSESEFEEPDDENDPDYGKNKKKAHPPTSAQPLEPLKTGDLNARALAGLSQLLNSENLQAELAALQSEREAVAPLKGRKIVLPEVVSAVIERNERNNVDTSFLTFADANELTMFTHLSRLLTAVDSIPELLRAHEQMGIISRMVQWDLCRAHLVVYEWLQHIGPQMARDLVLLHERSTADLERLFPKFAPLVKQIFRYAKQVQNVAPRSKKRTPTDKTPPVPAVPIDDAQKIPVNLFGLISKPTRTGMIKLPTIRKVAQKNRNLALVNAATDCLLDVLSREMVIIPMAQVDDRWLSPQRRAAKKKKATKTSSTEPAPSAAEEMKKVAARLMSRGALLRCLVTVCEGEYIFASAAMHEVLVGPTTLLPKKWHEDIRFAAALVREEEVALKALMDVLQSKIADDTDVPVNAAKLGAFVHRRTLELHRGRPIEEEEFRNPHSQASAGVSLAAPAPKDTRRKHIPHASLTVSQLLVDDVPPGSVSVPLFAKLALIVREALNERHGRTPSNQSLRWVLEDRNAATGLHAGDRDHTDPVRLYNVSTTLLREKIPQQRVTERLGFSNLVAWHLTGQGIGTQSLLQQRQTMFFDSGDQCVQVFRDADSGNSVLREEYLKKHPGTDEKKVEAAIKRVAGYVATHNANAYGEASNSLTLTPGRKDEPKYTIEEKFLPFFTNDVQDRYVEFLGPLHNQDPTTYVGPRHTWSETIAFIQSFQFFGMMNDGLTTLQLANNMALLGICKLPEADEMGAWIASKGELGAFKGLTHLGFNLRGSDPLATRAAFLCVYNHLNTHLSEDDKEKLGFGVIFCEHVLCKVQRWNFRYDNSWNGIATRFADLAAALFQNEATECLPFPLRMTVSEIEAIIAAAEV</sequence>
<proteinExistence type="predicted"/>
<keyword evidence="3" id="KW-1185">Reference proteome</keyword>
<evidence type="ECO:0000313" key="3">
    <source>
        <dbReference type="Proteomes" id="UP001362999"/>
    </source>
</evidence>
<name>A0AAW0CBR6_9AGAR</name>
<feature type="region of interest" description="Disordered" evidence="1">
    <location>
        <begin position="320"/>
        <end position="341"/>
    </location>
</feature>
<feature type="region of interest" description="Disordered" evidence="1">
    <location>
        <begin position="227"/>
        <end position="246"/>
    </location>
</feature>
<reference evidence="2 3" key="1">
    <citation type="journal article" date="2024" name="J Genomics">
        <title>Draft genome sequencing and assembly of Favolaschia claudopus CIRM-BRFM 2984 isolated from oak limbs.</title>
        <authorList>
            <person name="Navarro D."/>
            <person name="Drula E."/>
            <person name="Chaduli D."/>
            <person name="Cazenave R."/>
            <person name="Ahrendt S."/>
            <person name="Wang J."/>
            <person name="Lipzen A."/>
            <person name="Daum C."/>
            <person name="Barry K."/>
            <person name="Grigoriev I.V."/>
            <person name="Favel A."/>
            <person name="Rosso M.N."/>
            <person name="Martin F."/>
        </authorList>
    </citation>
    <scope>NUCLEOTIDE SEQUENCE [LARGE SCALE GENOMIC DNA]</scope>
    <source>
        <strain evidence="2 3">CIRM-BRFM 2984</strain>
    </source>
</reference>
<comment type="caution">
    <text evidence="2">The sequence shown here is derived from an EMBL/GenBank/DDBJ whole genome shotgun (WGS) entry which is preliminary data.</text>
</comment>
<dbReference type="Proteomes" id="UP001362999">
    <property type="component" value="Unassembled WGS sequence"/>
</dbReference>
<protein>
    <submittedName>
        <fullName evidence="2">Uncharacterized protein</fullName>
    </submittedName>
</protein>
<feature type="region of interest" description="Disordered" evidence="1">
    <location>
        <begin position="1"/>
        <end position="57"/>
    </location>
</feature>
<gene>
    <name evidence="2" type="ORF">R3P38DRAFT_3480783</name>
</gene>
<evidence type="ECO:0000313" key="2">
    <source>
        <dbReference type="EMBL" id="KAK7036941.1"/>
    </source>
</evidence>
<dbReference type="EMBL" id="JAWWNJ010000018">
    <property type="protein sequence ID" value="KAK7036941.1"/>
    <property type="molecule type" value="Genomic_DNA"/>
</dbReference>
<organism evidence="2 3">
    <name type="scientific">Favolaschia claudopus</name>
    <dbReference type="NCBI Taxonomy" id="2862362"/>
    <lineage>
        <taxon>Eukaryota</taxon>
        <taxon>Fungi</taxon>
        <taxon>Dikarya</taxon>
        <taxon>Basidiomycota</taxon>
        <taxon>Agaricomycotina</taxon>
        <taxon>Agaricomycetes</taxon>
        <taxon>Agaricomycetidae</taxon>
        <taxon>Agaricales</taxon>
        <taxon>Marasmiineae</taxon>
        <taxon>Mycenaceae</taxon>
        <taxon>Favolaschia</taxon>
    </lineage>
</organism>